<keyword evidence="3" id="KW-1185">Reference proteome</keyword>
<protein>
    <submittedName>
        <fullName evidence="2">Uncharacterized protein</fullName>
    </submittedName>
</protein>
<dbReference type="EMBL" id="MU859188">
    <property type="protein sequence ID" value="KAK3950167.1"/>
    <property type="molecule type" value="Genomic_DNA"/>
</dbReference>
<gene>
    <name evidence="2" type="ORF">QBC32DRAFT_399707</name>
</gene>
<evidence type="ECO:0000313" key="2">
    <source>
        <dbReference type="EMBL" id="KAK3950167.1"/>
    </source>
</evidence>
<evidence type="ECO:0000256" key="1">
    <source>
        <dbReference type="SAM" id="MobiDB-lite"/>
    </source>
</evidence>
<organism evidence="2 3">
    <name type="scientific">Pseudoneurospora amorphoporcata</name>
    <dbReference type="NCBI Taxonomy" id="241081"/>
    <lineage>
        <taxon>Eukaryota</taxon>
        <taxon>Fungi</taxon>
        <taxon>Dikarya</taxon>
        <taxon>Ascomycota</taxon>
        <taxon>Pezizomycotina</taxon>
        <taxon>Sordariomycetes</taxon>
        <taxon>Sordariomycetidae</taxon>
        <taxon>Sordariales</taxon>
        <taxon>Sordariaceae</taxon>
        <taxon>Pseudoneurospora</taxon>
    </lineage>
</organism>
<feature type="region of interest" description="Disordered" evidence="1">
    <location>
        <begin position="208"/>
        <end position="334"/>
    </location>
</feature>
<sequence>MAFFIPFMGALGSQAWLSARNIFGAQKTTNATSTDNASTYHDPWDDSPIGISDSDRPTGATMTSASDHGANNDTCEAKNQSKDPRMTHIGADIRAFKSDDSKVTTDRKGATSNSDDNIEDEMILDCITVKPGSTDSDIDTTSSSPTDDKLSAGSPTRRKWVGPIPAYLFDSDIFPAPAEHESVAGSPKKRKLVAPMAASLFDEIHSPSPTKRRIFRSPRSAATNSSFNTPFNTPPRTSTMTTEKVDPENDTPTRSPIRLRLASPTQMAVYNSRLDPPAPQSTNEKLESTDEEKEKTERPRPSREGIINKRLQRWDNRRRENRRTSDKTGADLSTVDKKGLLDTWENQKLSTPKRKRLAKCNWVRYRISELDVLMPSGDWVDGPVPRLVLTDPEGRHYELEDAKFPTQMGLPQI</sequence>
<proteinExistence type="predicted"/>
<evidence type="ECO:0000313" key="3">
    <source>
        <dbReference type="Proteomes" id="UP001303222"/>
    </source>
</evidence>
<feature type="compositionally biased region" description="Basic and acidic residues" evidence="1">
    <location>
        <begin position="99"/>
        <end position="109"/>
    </location>
</feature>
<dbReference type="Proteomes" id="UP001303222">
    <property type="component" value="Unassembled WGS sequence"/>
</dbReference>
<feature type="compositionally biased region" description="Low complexity" evidence="1">
    <location>
        <begin position="133"/>
        <end position="145"/>
    </location>
</feature>
<reference evidence="2" key="2">
    <citation type="submission" date="2023-06" db="EMBL/GenBank/DDBJ databases">
        <authorList>
            <consortium name="Lawrence Berkeley National Laboratory"/>
            <person name="Mondo S.J."/>
            <person name="Hensen N."/>
            <person name="Bonometti L."/>
            <person name="Westerberg I."/>
            <person name="Brannstrom I.O."/>
            <person name="Guillou S."/>
            <person name="Cros-Aarteil S."/>
            <person name="Calhoun S."/>
            <person name="Haridas S."/>
            <person name="Kuo A."/>
            <person name="Pangilinan J."/>
            <person name="Riley R."/>
            <person name="Labutti K."/>
            <person name="Andreopoulos B."/>
            <person name="Lipzen A."/>
            <person name="Chen C."/>
            <person name="Yanf M."/>
            <person name="Daum C."/>
            <person name="Ng V."/>
            <person name="Clum A."/>
            <person name="Steindorff A."/>
            <person name="Ohm R."/>
            <person name="Martin F."/>
            <person name="Silar P."/>
            <person name="Natvig D."/>
            <person name="Lalanne C."/>
            <person name="Gautier V."/>
            <person name="Ament-Velasquez S.L."/>
            <person name="Kruys A."/>
            <person name="Hutchinson M.I."/>
            <person name="Powell A.J."/>
            <person name="Barry K."/>
            <person name="Miller A.N."/>
            <person name="Grigoriev I.V."/>
            <person name="Debuchy R."/>
            <person name="Gladieux P."/>
            <person name="Thoren M.H."/>
            <person name="Johannesson H."/>
        </authorList>
    </citation>
    <scope>NUCLEOTIDE SEQUENCE</scope>
    <source>
        <strain evidence="2">CBS 626.80</strain>
    </source>
</reference>
<feature type="compositionally biased region" description="Basic and acidic residues" evidence="1">
    <location>
        <begin position="284"/>
        <end position="334"/>
    </location>
</feature>
<feature type="compositionally biased region" description="Basic and acidic residues" evidence="1">
    <location>
        <begin position="75"/>
        <end position="86"/>
    </location>
</feature>
<feature type="region of interest" description="Disordered" evidence="1">
    <location>
        <begin position="31"/>
        <end position="86"/>
    </location>
</feature>
<reference evidence="2" key="1">
    <citation type="journal article" date="2023" name="Mol. Phylogenet. Evol.">
        <title>Genome-scale phylogeny and comparative genomics of the fungal order Sordariales.</title>
        <authorList>
            <person name="Hensen N."/>
            <person name="Bonometti L."/>
            <person name="Westerberg I."/>
            <person name="Brannstrom I.O."/>
            <person name="Guillou S."/>
            <person name="Cros-Aarteil S."/>
            <person name="Calhoun S."/>
            <person name="Haridas S."/>
            <person name="Kuo A."/>
            <person name="Mondo S."/>
            <person name="Pangilinan J."/>
            <person name="Riley R."/>
            <person name="LaButti K."/>
            <person name="Andreopoulos B."/>
            <person name="Lipzen A."/>
            <person name="Chen C."/>
            <person name="Yan M."/>
            <person name="Daum C."/>
            <person name="Ng V."/>
            <person name="Clum A."/>
            <person name="Steindorff A."/>
            <person name="Ohm R.A."/>
            <person name="Martin F."/>
            <person name="Silar P."/>
            <person name="Natvig D.O."/>
            <person name="Lalanne C."/>
            <person name="Gautier V."/>
            <person name="Ament-Velasquez S.L."/>
            <person name="Kruys A."/>
            <person name="Hutchinson M.I."/>
            <person name="Powell A.J."/>
            <person name="Barry K."/>
            <person name="Miller A.N."/>
            <person name="Grigoriev I.V."/>
            <person name="Debuchy R."/>
            <person name="Gladieux P."/>
            <person name="Hiltunen Thoren M."/>
            <person name="Johannesson H."/>
        </authorList>
    </citation>
    <scope>NUCLEOTIDE SEQUENCE</scope>
    <source>
        <strain evidence="2">CBS 626.80</strain>
    </source>
</reference>
<comment type="caution">
    <text evidence="2">The sequence shown here is derived from an EMBL/GenBank/DDBJ whole genome shotgun (WGS) entry which is preliminary data.</text>
</comment>
<feature type="region of interest" description="Disordered" evidence="1">
    <location>
        <begin position="99"/>
        <end position="156"/>
    </location>
</feature>
<accession>A0AAN6NQH2</accession>
<feature type="compositionally biased region" description="Polar residues" evidence="1">
    <location>
        <begin position="60"/>
        <end position="74"/>
    </location>
</feature>
<dbReference type="AlphaFoldDB" id="A0AAN6NQH2"/>
<feature type="compositionally biased region" description="Polar residues" evidence="1">
    <location>
        <begin position="220"/>
        <end position="242"/>
    </location>
</feature>
<name>A0AAN6NQH2_9PEZI</name>